<reference evidence="1" key="1">
    <citation type="submission" date="2019-08" db="EMBL/GenBank/DDBJ databases">
        <authorList>
            <person name="Kucharzyk K."/>
            <person name="Murdoch R.W."/>
            <person name="Higgins S."/>
            <person name="Loffler F."/>
        </authorList>
    </citation>
    <scope>NUCLEOTIDE SEQUENCE</scope>
</reference>
<dbReference type="Gene3D" id="1.10.3210.10">
    <property type="entry name" value="Hypothetical protein af1432"/>
    <property type="match status" value="1"/>
</dbReference>
<proteinExistence type="predicted"/>
<comment type="caution">
    <text evidence="1">The sequence shown here is derived from an EMBL/GenBank/DDBJ whole genome shotgun (WGS) entry which is preliminary data.</text>
</comment>
<organism evidence="1">
    <name type="scientific">bioreactor metagenome</name>
    <dbReference type="NCBI Taxonomy" id="1076179"/>
    <lineage>
        <taxon>unclassified sequences</taxon>
        <taxon>metagenomes</taxon>
        <taxon>ecological metagenomes</taxon>
    </lineage>
</organism>
<evidence type="ECO:0000313" key="1">
    <source>
        <dbReference type="EMBL" id="MPN30525.1"/>
    </source>
</evidence>
<dbReference type="EMBL" id="VSSQ01081667">
    <property type="protein sequence ID" value="MPN30525.1"/>
    <property type="molecule type" value="Genomic_DNA"/>
</dbReference>
<name>A0A645GUR9_9ZZZZ</name>
<gene>
    <name evidence="1" type="ORF">SDC9_177996</name>
</gene>
<dbReference type="AlphaFoldDB" id="A0A645GUR9"/>
<accession>A0A645GUR9</accession>
<protein>
    <submittedName>
        <fullName evidence="1">Uncharacterized protein</fullName>
    </submittedName>
</protein>
<sequence length="81" mass="9024">MDETDWQTARKLALLLTIAENMDISHIALVKQVEATVTEGMAHLSLVGPEPIMIAPQTLAKLEKWFKKETGCKLAVRYTQG</sequence>